<feature type="transmembrane region" description="Helical" evidence="1">
    <location>
        <begin position="27"/>
        <end position="48"/>
    </location>
</feature>
<protein>
    <submittedName>
        <fullName evidence="2">Uncharacterized protein</fullName>
    </submittedName>
</protein>
<keyword evidence="1" id="KW-1133">Transmembrane helix</keyword>
<evidence type="ECO:0000313" key="3">
    <source>
        <dbReference type="Proteomes" id="UP000730739"/>
    </source>
</evidence>
<keyword evidence="1" id="KW-0812">Transmembrane</keyword>
<reference evidence="2 3" key="1">
    <citation type="submission" date="2021-03" db="EMBL/GenBank/DDBJ databases">
        <title>Genomic Encyclopedia of Type Strains, Phase IV (KMG-IV): sequencing the most valuable type-strain genomes for metagenomic binning, comparative biology and taxonomic classification.</title>
        <authorList>
            <person name="Goeker M."/>
        </authorList>
    </citation>
    <scope>NUCLEOTIDE SEQUENCE [LARGE SCALE GENOMIC DNA]</scope>
    <source>
        <strain evidence="2 3">DSM 13372</strain>
    </source>
</reference>
<evidence type="ECO:0000313" key="2">
    <source>
        <dbReference type="EMBL" id="MBP2239233.1"/>
    </source>
</evidence>
<dbReference type="Proteomes" id="UP000730739">
    <property type="component" value="Unassembled WGS sequence"/>
</dbReference>
<gene>
    <name evidence="2" type="ORF">J2Z31_005774</name>
</gene>
<sequence>MSASKAIIQSRISLHAAGPIRRPSAALVPHSLAILAAFAFVSALVIGAI</sequence>
<organism evidence="2 3">
    <name type="scientific">Sinorhizobium kostiense</name>
    <dbReference type="NCBI Taxonomy" id="76747"/>
    <lineage>
        <taxon>Bacteria</taxon>
        <taxon>Pseudomonadati</taxon>
        <taxon>Pseudomonadota</taxon>
        <taxon>Alphaproteobacteria</taxon>
        <taxon>Hyphomicrobiales</taxon>
        <taxon>Rhizobiaceae</taxon>
        <taxon>Sinorhizobium/Ensifer group</taxon>
        <taxon>Sinorhizobium</taxon>
    </lineage>
</organism>
<keyword evidence="3" id="KW-1185">Reference proteome</keyword>
<evidence type="ECO:0000256" key="1">
    <source>
        <dbReference type="SAM" id="Phobius"/>
    </source>
</evidence>
<comment type="caution">
    <text evidence="2">The sequence shown here is derived from an EMBL/GenBank/DDBJ whole genome shotgun (WGS) entry which is preliminary data.</text>
</comment>
<dbReference type="EMBL" id="JAGILA010000011">
    <property type="protein sequence ID" value="MBP2239233.1"/>
    <property type="molecule type" value="Genomic_DNA"/>
</dbReference>
<proteinExistence type="predicted"/>
<keyword evidence="1" id="KW-0472">Membrane</keyword>
<dbReference type="RefSeq" id="WP_209606878.1">
    <property type="nucleotide sequence ID" value="NZ_JAGILA010000011.1"/>
</dbReference>
<accession>A0ABS4R8K7</accession>
<name>A0ABS4R8K7_9HYPH</name>